<evidence type="ECO:0000313" key="3">
    <source>
        <dbReference type="EMBL" id="MDF8265808.1"/>
    </source>
</evidence>
<feature type="domain" description="YbaK/aminoacyl-tRNA synthetase-associated" evidence="2">
    <location>
        <begin position="54"/>
        <end position="174"/>
    </location>
</feature>
<evidence type="ECO:0000256" key="1">
    <source>
        <dbReference type="SAM" id="MobiDB-lite"/>
    </source>
</evidence>
<organism evidence="3 4">
    <name type="scientific">Luteipulveratus flavus</name>
    <dbReference type="NCBI Taxonomy" id="3031728"/>
    <lineage>
        <taxon>Bacteria</taxon>
        <taxon>Bacillati</taxon>
        <taxon>Actinomycetota</taxon>
        <taxon>Actinomycetes</taxon>
        <taxon>Micrococcales</taxon>
        <taxon>Dermacoccaceae</taxon>
        <taxon>Luteipulveratus</taxon>
    </lineage>
</organism>
<accession>A0ABT6CAA4</accession>
<dbReference type="InterPro" id="IPR007214">
    <property type="entry name" value="YbaK/aa-tRNA-synth-assoc-dom"/>
</dbReference>
<reference evidence="3 4" key="1">
    <citation type="submission" date="2023-03" db="EMBL/GenBank/DDBJ databases">
        <title>YIM 133296 draft genome.</title>
        <authorList>
            <person name="Xiong L."/>
        </authorList>
    </citation>
    <scope>NUCLEOTIDE SEQUENCE [LARGE SCALE GENOMIC DNA]</scope>
    <source>
        <strain evidence="3 4">YIM 133296</strain>
    </source>
</reference>
<keyword evidence="4" id="KW-1185">Reference proteome</keyword>
<dbReference type="Proteomes" id="UP001528912">
    <property type="component" value="Unassembled WGS sequence"/>
</dbReference>
<dbReference type="InterPro" id="IPR036754">
    <property type="entry name" value="YbaK/aa-tRNA-synt-asso_dom_sf"/>
</dbReference>
<dbReference type="PANTHER" id="PTHR30411">
    <property type="entry name" value="CYTOPLASMIC PROTEIN"/>
    <property type="match status" value="1"/>
</dbReference>
<name>A0ABT6CAA4_9MICO</name>
<dbReference type="Gene3D" id="3.90.960.10">
    <property type="entry name" value="YbaK/aminoacyl-tRNA synthetase-associated domain"/>
    <property type="match status" value="1"/>
</dbReference>
<evidence type="ECO:0000313" key="4">
    <source>
        <dbReference type="Proteomes" id="UP001528912"/>
    </source>
</evidence>
<proteinExistence type="predicted"/>
<comment type="caution">
    <text evidence="3">The sequence shown here is derived from an EMBL/GenBank/DDBJ whole genome shotgun (WGS) entry which is preliminary data.</text>
</comment>
<dbReference type="Pfam" id="PF04073">
    <property type="entry name" value="tRNA_edit"/>
    <property type="match status" value="1"/>
</dbReference>
<feature type="region of interest" description="Disordered" evidence="1">
    <location>
        <begin position="1"/>
        <end position="26"/>
    </location>
</feature>
<feature type="compositionally biased region" description="Polar residues" evidence="1">
    <location>
        <begin position="1"/>
        <end position="22"/>
    </location>
</feature>
<dbReference type="RefSeq" id="WP_277193088.1">
    <property type="nucleotide sequence ID" value="NZ_JAROAV010000043.1"/>
</dbReference>
<dbReference type="PANTHER" id="PTHR30411:SF1">
    <property type="entry name" value="CYTOPLASMIC PROTEIN"/>
    <property type="match status" value="1"/>
</dbReference>
<gene>
    <name evidence="3" type="ORF">P4R38_16295</name>
</gene>
<dbReference type="EMBL" id="JAROAV010000043">
    <property type="protein sequence ID" value="MDF8265808.1"/>
    <property type="molecule type" value="Genomic_DNA"/>
</dbReference>
<sequence length="184" mass="19454">MSDDTGASTTNGPTLPSTTDSRQLSRDPAVIRVRQALLEQRATGRTFAIRGPAQGPAATAALLGVDVSQVARTTVYRAYDLDRQQSPLLVVASSGHDVDTVKLCEVLDLAHLELLEANAVEQLTGFPVDGIAPVGLREPIETVVDVALSRCVEVWVTAGHPRAVFSTTYGELLRITAGHAAEVG</sequence>
<protein>
    <submittedName>
        <fullName evidence="3">YbaK/EbsC family protein</fullName>
    </submittedName>
</protein>
<dbReference type="SUPFAM" id="SSF55826">
    <property type="entry name" value="YbaK/ProRS associated domain"/>
    <property type="match status" value="1"/>
</dbReference>
<evidence type="ECO:0000259" key="2">
    <source>
        <dbReference type="Pfam" id="PF04073"/>
    </source>
</evidence>